<evidence type="ECO:0000313" key="3">
    <source>
        <dbReference type="EMBL" id="MFD1562266.1"/>
    </source>
</evidence>
<reference evidence="3 4" key="1">
    <citation type="journal article" date="2019" name="Int. J. Syst. Evol. Microbiol.">
        <title>The Global Catalogue of Microorganisms (GCM) 10K type strain sequencing project: providing services to taxonomists for standard genome sequencing and annotation.</title>
        <authorList>
            <consortium name="The Broad Institute Genomics Platform"/>
            <consortium name="The Broad Institute Genome Sequencing Center for Infectious Disease"/>
            <person name="Wu L."/>
            <person name="Ma J."/>
        </authorList>
    </citation>
    <scope>NUCLEOTIDE SEQUENCE [LARGE SCALE GENOMIC DNA]</scope>
    <source>
        <strain evidence="3 4">CGMCC 1.12230</strain>
    </source>
</reference>
<dbReference type="PANTHER" id="PTHR30349">
    <property type="entry name" value="PHAGE INTEGRASE-RELATED"/>
    <property type="match status" value="1"/>
</dbReference>
<dbReference type="PROSITE" id="PS51898">
    <property type="entry name" value="TYR_RECOMBINASE"/>
    <property type="match status" value="1"/>
</dbReference>
<evidence type="ECO:0000313" key="4">
    <source>
        <dbReference type="Proteomes" id="UP001597076"/>
    </source>
</evidence>
<accession>A0ABD6BB37</accession>
<keyword evidence="1" id="KW-0233">DNA recombination</keyword>
<dbReference type="SUPFAM" id="SSF56349">
    <property type="entry name" value="DNA breaking-rejoining enzymes"/>
    <property type="match status" value="1"/>
</dbReference>
<keyword evidence="4" id="KW-1185">Reference proteome</keyword>
<dbReference type="Gene3D" id="1.10.443.10">
    <property type="entry name" value="Intergrase catalytic core"/>
    <property type="match status" value="1"/>
</dbReference>
<evidence type="ECO:0000256" key="1">
    <source>
        <dbReference type="ARBA" id="ARBA00023172"/>
    </source>
</evidence>
<protein>
    <submittedName>
        <fullName evidence="3">Tyrosine-type recombinase/integrase</fullName>
    </submittedName>
</protein>
<evidence type="ECO:0000259" key="2">
    <source>
        <dbReference type="PROSITE" id="PS51898"/>
    </source>
</evidence>
<dbReference type="RefSeq" id="WP_390283717.1">
    <property type="nucleotide sequence ID" value="NZ_JBHUDI010000001.1"/>
</dbReference>
<dbReference type="InterPro" id="IPR011010">
    <property type="entry name" value="DNA_brk_join_enz"/>
</dbReference>
<dbReference type="InterPro" id="IPR002104">
    <property type="entry name" value="Integrase_catalytic"/>
</dbReference>
<comment type="caution">
    <text evidence="3">The sequence shown here is derived from an EMBL/GenBank/DDBJ whole genome shotgun (WGS) entry which is preliminary data.</text>
</comment>
<dbReference type="EMBL" id="JBHUDI010000001">
    <property type="protein sequence ID" value="MFD1562266.1"/>
    <property type="molecule type" value="Genomic_DNA"/>
</dbReference>
<dbReference type="AlphaFoldDB" id="A0ABD6BB37"/>
<dbReference type="GO" id="GO:0006310">
    <property type="term" value="P:DNA recombination"/>
    <property type="evidence" value="ECO:0007669"/>
    <property type="project" value="UniProtKB-KW"/>
</dbReference>
<sequence>MSTTNYVDVNHSLQNLRDAVHRENYQAIQEFIDHQAAEGISEVQQERQIQAFKTLLTKLASSDFRLRGATEAELKELLANVNRSSYADATKHKFKSTIKKFYKVENGGHEHPDKVQFFTVTQKKATPVTRDDLFTEEELTRLFQGFQSTRDRAFVKVLYESAARPGEILSRNISDFITNGKGDFISLEGLKNTPDRTNQLIRAGRTVREWLTAHPLGGKIGDISDPSAPLWVKTEQQRCQQCGEIPHHHDDSECGYEPDLRDRVKYDGFLRRFKQACERAEIPENKRRPYNLRHTRLTEVATFMGYEQLNKFAGWKPGSDRAKVYVHLNNDDVNQAIREEYGLNNGEDKTQPVNCSFCGTENQPEETECRTCGRPLSLEKETKKEEKQAVLERLAELEKKGVLEQLDAFTQSDRGNVEAGSSET</sequence>
<dbReference type="InterPro" id="IPR050090">
    <property type="entry name" value="Tyrosine_recombinase_XerCD"/>
</dbReference>
<dbReference type="InterPro" id="IPR013762">
    <property type="entry name" value="Integrase-like_cat_sf"/>
</dbReference>
<proteinExistence type="predicted"/>
<dbReference type="Pfam" id="PF00589">
    <property type="entry name" value="Phage_integrase"/>
    <property type="match status" value="1"/>
</dbReference>
<organism evidence="3 4">
    <name type="scientific">Haloarchaeobius amylolyticus</name>
    <dbReference type="NCBI Taxonomy" id="1198296"/>
    <lineage>
        <taxon>Archaea</taxon>
        <taxon>Methanobacteriati</taxon>
        <taxon>Methanobacteriota</taxon>
        <taxon>Stenosarchaea group</taxon>
        <taxon>Halobacteria</taxon>
        <taxon>Halobacteriales</taxon>
        <taxon>Halorubellaceae</taxon>
        <taxon>Haloarchaeobius</taxon>
    </lineage>
</organism>
<feature type="domain" description="Tyr recombinase" evidence="2">
    <location>
        <begin position="129"/>
        <end position="338"/>
    </location>
</feature>
<gene>
    <name evidence="3" type="ORF">ACFR99_01605</name>
</gene>
<dbReference type="Proteomes" id="UP001597076">
    <property type="component" value="Unassembled WGS sequence"/>
</dbReference>
<dbReference type="PANTHER" id="PTHR30349:SF87">
    <property type="entry name" value="TRANSPOSASE A"/>
    <property type="match status" value="1"/>
</dbReference>
<name>A0ABD6BB37_9EURY</name>